<name>A0A168CBU8_9EURO</name>
<dbReference type="AlphaFoldDB" id="A0A168CBU8"/>
<dbReference type="InterPro" id="IPR036188">
    <property type="entry name" value="FAD/NAD-bd_sf"/>
</dbReference>
<dbReference type="PANTHER" id="PTHR11787">
    <property type="entry name" value="RAB GDP-DISSOCIATION INHIBITOR"/>
    <property type="match status" value="1"/>
</dbReference>
<comment type="caution">
    <text evidence="3">The sequence shown here is derived from an EMBL/GenBank/DDBJ whole genome shotgun (WGS) entry which is preliminary data.</text>
</comment>
<evidence type="ECO:0000313" key="3">
    <source>
        <dbReference type="EMBL" id="KZZ96399.1"/>
    </source>
</evidence>
<dbReference type="Gene3D" id="1.10.405.10">
    <property type="entry name" value="Guanine Nucleotide Dissociation Inhibitor, domain 1"/>
    <property type="match status" value="1"/>
</dbReference>
<dbReference type="Gene3D" id="3.50.50.60">
    <property type="entry name" value="FAD/NAD(P)-binding domain"/>
    <property type="match status" value="1"/>
</dbReference>
<comment type="similarity">
    <text evidence="1 2">Belongs to the Rab GDI family.</text>
</comment>
<dbReference type="GO" id="GO:0005634">
    <property type="term" value="C:nucleus"/>
    <property type="evidence" value="ECO:0007669"/>
    <property type="project" value="TreeGrafter"/>
</dbReference>
<accession>A0A168CBU8</accession>
<gene>
    <name evidence="3" type="ORF">AAP_01172</name>
</gene>
<protein>
    <recommendedName>
        <fullName evidence="2">Rab proteins geranylgeranyltransferase</fullName>
    </recommendedName>
</protein>
<keyword evidence="3" id="KW-0808">Transferase</keyword>
<dbReference type="GO" id="GO:0005829">
    <property type="term" value="C:cytosol"/>
    <property type="evidence" value="ECO:0007669"/>
    <property type="project" value="TreeGrafter"/>
</dbReference>
<dbReference type="SUPFAM" id="SSF51905">
    <property type="entry name" value="FAD/NAD(P)-binding domain"/>
    <property type="match status" value="1"/>
</dbReference>
<evidence type="ECO:0000256" key="2">
    <source>
        <dbReference type="PIRNR" id="PIRNR037514"/>
    </source>
</evidence>
<dbReference type="OrthoDB" id="4204127at2759"/>
<dbReference type="GO" id="GO:0005968">
    <property type="term" value="C:Rab-protein geranylgeranyltransferase complex"/>
    <property type="evidence" value="ECO:0007669"/>
    <property type="project" value="TreeGrafter"/>
</dbReference>
<dbReference type="Proteomes" id="UP000242877">
    <property type="component" value="Unassembled WGS sequence"/>
</dbReference>
<dbReference type="EMBL" id="AZGZ01000003">
    <property type="protein sequence ID" value="KZZ96399.1"/>
    <property type="molecule type" value="Genomic_DNA"/>
</dbReference>
<reference evidence="3 4" key="1">
    <citation type="journal article" date="2016" name="Genome Biol. Evol.">
        <title>Divergent and convergent evolution of fungal pathogenicity.</title>
        <authorList>
            <person name="Shang Y."/>
            <person name="Xiao G."/>
            <person name="Zheng P."/>
            <person name="Cen K."/>
            <person name="Zhan S."/>
            <person name="Wang C."/>
        </authorList>
    </citation>
    <scope>NUCLEOTIDE SEQUENCE [LARGE SCALE GENOMIC DNA]</scope>
    <source>
        <strain evidence="3 4">ARSEF 7405</strain>
    </source>
</reference>
<proteinExistence type="inferred from homology"/>
<dbReference type="Gene3D" id="3.30.519.10">
    <property type="entry name" value="Guanine Nucleotide Dissociation Inhibitor, domain 2"/>
    <property type="match status" value="1"/>
</dbReference>
<evidence type="ECO:0000256" key="1">
    <source>
        <dbReference type="ARBA" id="ARBA00005593"/>
    </source>
</evidence>
<organism evidence="3 4">
    <name type="scientific">Ascosphaera apis ARSEF 7405</name>
    <dbReference type="NCBI Taxonomy" id="392613"/>
    <lineage>
        <taxon>Eukaryota</taxon>
        <taxon>Fungi</taxon>
        <taxon>Dikarya</taxon>
        <taxon>Ascomycota</taxon>
        <taxon>Pezizomycotina</taxon>
        <taxon>Eurotiomycetes</taxon>
        <taxon>Eurotiomycetidae</taxon>
        <taxon>Onygenales</taxon>
        <taxon>Ascosphaeraceae</taxon>
        <taxon>Ascosphaera</taxon>
    </lineage>
</organism>
<dbReference type="PRINTS" id="PR00891">
    <property type="entry name" value="RABGDIREP"/>
</dbReference>
<dbReference type="InterPro" id="IPR018203">
    <property type="entry name" value="GDP_dissociation_inhibitor"/>
</dbReference>
<evidence type="ECO:0000313" key="4">
    <source>
        <dbReference type="Proteomes" id="UP000242877"/>
    </source>
</evidence>
<dbReference type="GO" id="GO:0005092">
    <property type="term" value="F:GDP-dissociation inhibitor activity"/>
    <property type="evidence" value="ECO:0007669"/>
    <property type="project" value="UniProtKB-UniRule"/>
</dbReference>
<dbReference type="GO" id="GO:0016192">
    <property type="term" value="P:vesicle-mediated transport"/>
    <property type="evidence" value="ECO:0007669"/>
    <property type="project" value="TreeGrafter"/>
</dbReference>
<dbReference type="GO" id="GO:0016740">
    <property type="term" value="F:transferase activity"/>
    <property type="evidence" value="ECO:0007669"/>
    <property type="project" value="UniProtKB-KW"/>
</dbReference>
<dbReference type="PANTHER" id="PTHR11787:SF4">
    <property type="entry name" value="CHM, RAB ESCORT PROTEIN 1"/>
    <property type="match status" value="1"/>
</dbReference>
<dbReference type="PIRSF" id="PIRSF037514">
    <property type="entry name" value="Rab_ger_ger_transf_A_fun"/>
    <property type="match status" value="1"/>
</dbReference>
<dbReference type="InterPro" id="IPR017230">
    <property type="entry name" value="Mrs6"/>
</dbReference>
<sequence length="503" mass="54314">MEQIDETLWDVVISGTGLQQSLLALALSRSGKKILHVDRNDYYGGPEAAFSLGEAEAWAKKVNEEPMTGLPFEAAEIVDYSIDEESDGKHKLGLPRAYTLSLAPHLLYSRAKILSTLVTSKVFRQLEFLAVGSWWLYKPEDASSVAGLTRIPSGREDIFADDSMPTKSKRALIKFLRNLMQPPEGESASSDDLDLPVAEYLKSKFQVPEQLCDPIISLALSSECASKAPASYVLPRVKRHLSSIGMLGPGFGAVITKWGGDSEIAQVSCRACAVGGGIYMLGHGIEAVTDSKDPNARFSVKLSEGTTVQCKTLVGSPWNLPRSVLKEDDAKFAKAARSITIVSSSLQNLFPQTSEAGPLPAAAVVFLPGDPPVYLIVHSSDTGECPTGQCVIYASTSLSGDDGYKLLETSVENTVRAADPHGKILWTLKYTAIGVAFDQDASCHQGGLPDVHVFPPPSLDVAMDDAILDQVKGIWDSLVKDDASQSSFMVFEDREPVDDEDEE</sequence>
<keyword evidence="4" id="KW-1185">Reference proteome</keyword>
<dbReference type="VEuPathDB" id="FungiDB:AAP_01172"/>
<dbReference type="GO" id="GO:0007264">
    <property type="term" value="P:small GTPase-mediated signal transduction"/>
    <property type="evidence" value="ECO:0007669"/>
    <property type="project" value="UniProtKB-UniRule"/>
</dbReference>
<dbReference type="Pfam" id="PF00996">
    <property type="entry name" value="GDI"/>
    <property type="match status" value="1"/>
</dbReference>